<name>A0ACB8AW02_9AGAM</name>
<organism evidence="1 2">
    <name type="scientific">Leucogyrophana mollusca</name>
    <dbReference type="NCBI Taxonomy" id="85980"/>
    <lineage>
        <taxon>Eukaryota</taxon>
        <taxon>Fungi</taxon>
        <taxon>Dikarya</taxon>
        <taxon>Basidiomycota</taxon>
        <taxon>Agaricomycotina</taxon>
        <taxon>Agaricomycetes</taxon>
        <taxon>Agaricomycetidae</taxon>
        <taxon>Boletales</taxon>
        <taxon>Boletales incertae sedis</taxon>
        <taxon>Leucogyrophana</taxon>
    </lineage>
</organism>
<gene>
    <name evidence="1" type="ORF">BV22DRAFT_1026772</name>
</gene>
<reference evidence="1" key="1">
    <citation type="journal article" date="2021" name="New Phytol.">
        <title>Evolutionary innovations through gain and loss of genes in the ectomycorrhizal Boletales.</title>
        <authorList>
            <person name="Wu G."/>
            <person name="Miyauchi S."/>
            <person name="Morin E."/>
            <person name="Kuo A."/>
            <person name="Drula E."/>
            <person name="Varga T."/>
            <person name="Kohler A."/>
            <person name="Feng B."/>
            <person name="Cao Y."/>
            <person name="Lipzen A."/>
            <person name="Daum C."/>
            <person name="Hundley H."/>
            <person name="Pangilinan J."/>
            <person name="Johnson J."/>
            <person name="Barry K."/>
            <person name="LaButti K."/>
            <person name="Ng V."/>
            <person name="Ahrendt S."/>
            <person name="Min B."/>
            <person name="Choi I.G."/>
            <person name="Park H."/>
            <person name="Plett J.M."/>
            <person name="Magnuson J."/>
            <person name="Spatafora J.W."/>
            <person name="Nagy L.G."/>
            <person name="Henrissat B."/>
            <person name="Grigoriev I.V."/>
            <person name="Yang Z.L."/>
            <person name="Xu J."/>
            <person name="Martin F.M."/>
        </authorList>
    </citation>
    <scope>NUCLEOTIDE SEQUENCE</scope>
    <source>
        <strain evidence="1">KUC20120723A-06</strain>
    </source>
</reference>
<accession>A0ACB8AW02</accession>
<protein>
    <submittedName>
        <fullName evidence="1">Uncharacterized protein</fullName>
    </submittedName>
</protein>
<dbReference type="EMBL" id="MU267175">
    <property type="protein sequence ID" value="KAH7917228.1"/>
    <property type="molecule type" value="Genomic_DNA"/>
</dbReference>
<keyword evidence="2" id="KW-1185">Reference proteome</keyword>
<sequence length="762" mass="87697">TCCDGIQRRFYPRIFTYSADYPEKILIATVRNLGGCPCPRCLIPMSRVPDMGKETDILQRTTLARTDNDEYRRKIAASRKFIYEKNFAINYAKVEDLLKPESLLPTSNAFSETLSTFGFNLFSMLVVDLMHELELGVWKSIFIHLLRILDSKKEGLLNELDRRYRQVPTFGRDTIRRFARNVSDMKQMTAHDFEDILQCAIPVFESLLPEPHNSNILQLLFLLAHWHGLAKLRMHSDDTLGIMEQLTKALGAALRAFQSDTCPAFQTKELQREVEARQRRQLHVKSKKTLKAQSTANGPAADPSNFSLETYKFHALGDYTTHIRQFGTTDSYSTELGELEHRTGKSRYARTSRKLFVQQLTQIERRQARIRRIKEKSRAATQNPLLGHLEDTAAAPPEAHHVIGSSQNNPEDLMSFVKKTMGDPASKDFITKLKVHLHPRIKAMLGLEVAVQSGVSLGSTVFTSDHLQSLSEVILKNERIYKHNIIRINYTSYDVQRAQDVVNPRTEHCNILLLAQHDPDDPSHSTRHLHPFCYAKVLGIYHANVIYVGPGMVDYRPKRMEFLWVRWYELVEPQLAPSSWYDRRLDIVQFVPMAEEDSFGFVDPLDVVRSCHLIPAFSKGKLHPDGVAMSHCAQDGDDWKWYYVNRFVDRDMVMRYHHGLGVGHAYAHREYPGQWPEQLAQRTDEDSESRSDQAVHRVDQGRDYELEMLLEDREADNWNFEAAGEGEPTQDPEYGEGREPSDEELLAMEEMYGSESQAGWWH</sequence>
<dbReference type="Proteomes" id="UP000790709">
    <property type="component" value="Unassembled WGS sequence"/>
</dbReference>
<evidence type="ECO:0000313" key="1">
    <source>
        <dbReference type="EMBL" id="KAH7917228.1"/>
    </source>
</evidence>
<proteinExistence type="predicted"/>
<evidence type="ECO:0000313" key="2">
    <source>
        <dbReference type="Proteomes" id="UP000790709"/>
    </source>
</evidence>
<feature type="non-terminal residue" evidence="1">
    <location>
        <position position="1"/>
    </location>
</feature>
<comment type="caution">
    <text evidence="1">The sequence shown here is derived from an EMBL/GenBank/DDBJ whole genome shotgun (WGS) entry which is preliminary data.</text>
</comment>